<dbReference type="InterPro" id="IPR006483">
    <property type="entry name" value="CRISPR-assoc_Cas3_HD"/>
</dbReference>
<dbReference type="SUPFAM" id="SSF52540">
    <property type="entry name" value="P-loop containing nucleoside triphosphate hydrolases"/>
    <property type="match status" value="1"/>
</dbReference>
<evidence type="ECO:0000256" key="3">
    <source>
        <dbReference type="ARBA" id="ARBA00022722"/>
    </source>
</evidence>
<evidence type="ECO:0000256" key="8">
    <source>
        <dbReference type="ARBA" id="ARBA00022840"/>
    </source>
</evidence>
<dbReference type="InterPro" id="IPR027417">
    <property type="entry name" value="P-loop_NTPase"/>
</dbReference>
<dbReference type="CDD" id="cd17930">
    <property type="entry name" value="DEXHc_cas3"/>
    <property type="match status" value="1"/>
</dbReference>
<dbReference type="PROSITE" id="PS51192">
    <property type="entry name" value="HELICASE_ATP_BIND_1"/>
    <property type="match status" value="1"/>
</dbReference>
<evidence type="ECO:0000256" key="1">
    <source>
        <dbReference type="ARBA" id="ARBA00006847"/>
    </source>
</evidence>
<dbReference type="SUPFAM" id="SSF109604">
    <property type="entry name" value="HD-domain/PDEase-like"/>
    <property type="match status" value="1"/>
</dbReference>
<protein>
    <submittedName>
        <fullName evidence="13">CRISPR-associated helicase Cas3</fullName>
    </submittedName>
</protein>
<evidence type="ECO:0000259" key="11">
    <source>
        <dbReference type="PROSITE" id="PS51194"/>
    </source>
</evidence>
<feature type="domain" description="Helicase C-terminal" evidence="11">
    <location>
        <begin position="464"/>
        <end position="619"/>
    </location>
</feature>
<keyword evidence="6" id="KW-0378">Hydrolase</keyword>
<comment type="similarity">
    <text evidence="2">In the central section; belongs to the CRISPR-associated helicase Cas3 family.</text>
</comment>
<keyword evidence="9" id="KW-0051">Antiviral defense</keyword>
<evidence type="ECO:0000259" key="10">
    <source>
        <dbReference type="PROSITE" id="PS51192"/>
    </source>
</evidence>
<dbReference type="SMART" id="SM00490">
    <property type="entry name" value="HELICc"/>
    <property type="match status" value="1"/>
</dbReference>
<dbReference type="InterPro" id="IPR038257">
    <property type="entry name" value="CRISPR-assoc_Cas3_HD_sf"/>
</dbReference>
<evidence type="ECO:0000313" key="13">
    <source>
        <dbReference type="EMBL" id="MBC5648113.1"/>
    </source>
</evidence>
<dbReference type="PROSITE" id="PS51194">
    <property type="entry name" value="HELICASE_CTER"/>
    <property type="match status" value="1"/>
</dbReference>
<keyword evidence="7" id="KW-0347">Helicase</keyword>
<dbReference type="NCBIfam" id="TIGR01596">
    <property type="entry name" value="cas3_HD"/>
    <property type="match status" value="1"/>
</dbReference>
<dbReference type="SMART" id="SM00487">
    <property type="entry name" value="DEXDc"/>
    <property type="match status" value="1"/>
</dbReference>
<comment type="caution">
    <text evidence="13">The sequence shown here is derived from an EMBL/GenBank/DDBJ whole genome shotgun (WGS) entry which is preliminary data.</text>
</comment>
<dbReference type="InterPro" id="IPR006474">
    <property type="entry name" value="Helicase_Cas3_CRISPR-ass_core"/>
</dbReference>
<dbReference type="RefSeq" id="WP_186857630.1">
    <property type="nucleotide sequence ID" value="NZ_JACOON010000003.1"/>
</dbReference>
<dbReference type="PROSITE" id="PS51643">
    <property type="entry name" value="HD_CAS3"/>
    <property type="match status" value="1"/>
</dbReference>
<evidence type="ECO:0000256" key="4">
    <source>
        <dbReference type="ARBA" id="ARBA00022723"/>
    </source>
</evidence>
<sequence>MVYGTELARKNSRDKTQSMFEHAKHVADISTAISHCPNTSGLIAYLHDLGKLSDAFQSYIKGGSGERGSVIHAWQGAFLADEIFIDHGAPEALLLKEMMAFCITAHHNRLADGIAPDGTTDYFDKLQNADDAKYSYHEIKNKITDSEKAKLQLLFEKAVCEIRALLDHIQNAYRSPDSAAFALGLAVKYLYSCLVDADRLDAYLFDVNEEFLYSNTDWAPLTEIFERNIASFSSGTDIAKIRKSISDQCKAAADHETGIYQLLVPTGGGKTLSSLRFALHHCKKQKKKRIIYVIPYLSIIEQTAKSIRDILEVEEDSGVIFEHHSNTLEPEDDGASETRKRMASRWDSPIIITTMVQFLESVMSSKSGKLRKFASMADSVIIFDEIQSMPIKAIHCFNEIVSFLSKILNATVLLCSATQPALASTQRSNLLLAAHPRLIDCANEFKHMKRVNIAAEPERDIFSTADFTMDKAGENGNCLVIVNTRNAALELFDTIKNRAVGFEVLHLSTSMCAAHRMEIIRKMRAHLNGGTKVICISTQLIEAGVDISFSCVIRSMAGLDSIAQAAGRCNRNGESAEPKKVYVFPLKGESLDRLPDIRMGQEITQRIIQSKEPGVDLLDEEAMSEFYDQYFNGQDRRMDYPVGQAGSIYAMLSHNKDGKGNYRNRTGRQFSHFITQAFRSADAEFSVLDKNTTSVVARYGGAKKLIDEYRNQPRSVFTREKVQILKKLQRFSVPLYEYELKKLLERHALSPLDEETGILLLDENYYSQDTGAVSDIIQDNLIV</sequence>
<gene>
    <name evidence="13" type="primary">cas3</name>
    <name evidence="13" type="ORF">H8S18_07160</name>
</gene>
<reference evidence="13 14" key="1">
    <citation type="submission" date="2020-08" db="EMBL/GenBank/DDBJ databases">
        <title>Genome public.</title>
        <authorList>
            <person name="Liu C."/>
            <person name="Sun Q."/>
        </authorList>
    </citation>
    <scope>NUCLEOTIDE SEQUENCE [LARGE SCALE GENOMIC DNA]</scope>
    <source>
        <strain evidence="13 14">NSJ-35</strain>
    </source>
</reference>
<keyword evidence="14" id="KW-1185">Reference proteome</keyword>
<evidence type="ECO:0000256" key="5">
    <source>
        <dbReference type="ARBA" id="ARBA00022741"/>
    </source>
</evidence>
<keyword evidence="8" id="KW-0067">ATP-binding</keyword>
<dbReference type="InterPro" id="IPR054712">
    <property type="entry name" value="Cas3-like_dom"/>
</dbReference>
<accession>A0ABR7EEN2</accession>
<dbReference type="EMBL" id="JACOON010000003">
    <property type="protein sequence ID" value="MBC5648113.1"/>
    <property type="molecule type" value="Genomic_DNA"/>
</dbReference>
<feature type="domain" description="HD Cas3-type" evidence="12">
    <location>
        <begin position="12"/>
        <end position="200"/>
    </location>
</feature>
<evidence type="ECO:0000256" key="7">
    <source>
        <dbReference type="ARBA" id="ARBA00022806"/>
    </source>
</evidence>
<dbReference type="NCBIfam" id="TIGR01587">
    <property type="entry name" value="cas3_core"/>
    <property type="match status" value="1"/>
</dbReference>
<evidence type="ECO:0000313" key="14">
    <source>
        <dbReference type="Proteomes" id="UP000606889"/>
    </source>
</evidence>
<keyword evidence="4" id="KW-0479">Metal-binding</keyword>
<keyword evidence="3" id="KW-0540">Nuclease</keyword>
<dbReference type="Gene3D" id="3.40.50.300">
    <property type="entry name" value="P-loop containing nucleotide triphosphate hydrolases"/>
    <property type="match status" value="2"/>
</dbReference>
<dbReference type="Proteomes" id="UP000606889">
    <property type="component" value="Unassembled WGS sequence"/>
</dbReference>
<dbReference type="Gene3D" id="1.10.3210.30">
    <property type="match status" value="1"/>
</dbReference>
<dbReference type="Pfam" id="PF00270">
    <property type="entry name" value="DEAD"/>
    <property type="match status" value="1"/>
</dbReference>
<comment type="similarity">
    <text evidence="1">In the N-terminal section; belongs to the CRISPR-associated nuclease Cas3-HD family.</text>
</comment>
<name>A0ABR7EEN2_9FIRM</name>
<dbReference type="Pfam" id="PF22590">
    <property type="entry name" value="Cas3-like_C_2"/>
    <property type="match status" value="1"/>
</dbReference>
<dbReference type="InterPro" id="IPR011545">
    <property type="entry name" value="DEAD/DEAH_box_helicase_dom"/>
</dbReference>
<organism evidence="13 14">
    <name type="scientific">Christensenella tenuis</name>
    <dbReference type="NCBI Taxonomy" id="2763033"/>
    <lineage>
        <taxon>Bacteria</taxon>
        <taxon>Bacillati</taxon>
        <taxon>Bacillota</taxon>
        <taxon>Clostridia</taxon>
        <taxon>Christensenellales</taxon>
        <taxon>Christensenellaceae</taxon>
        <taxon>Christensenella</taxon>
    </lineage>
</organism>
<dbReference type="InterPro" id="IPR014001">
    <property type="entry name" value="Helicase_ATP-bd"/>
</dbReference>
<evidence type="ECO:0000259" key="12">
    <source>
        <dbReference type="PROSITE" id="PS51643"/>
    </source>
</evidence>
<keyword evidence="5" id="KW-0547">Nucleotide-binding</keyword>
<evidence type="ECO:0000256" key="2">
    <source>
        <dbReference type="ARBA" id="ARBA00009046"/>
    </source>
</evidence>
<dbReference type="CDD" id="cd09641">
    <property type="entry name" value="Cas3''_I"/>
    <property type="match status" value="1"/>
</dbReference>
<dbReference type="InterPro" id="IPR001650">
    <property type="entry name" value="Helicase_C-like"/>
</dbReference>
<evidence type="ECO:0000256" key="6">
    <source>
        <dbReference type="ARBA" id="ARBA00022801"/>
    </source>
</evidence>
<feature type="domain" description="Helicase ATP-binding" evidence="10">
    <location>
        <begin position="251"/>
        <end position="437"/>
    </location>
</feature>
<proteinExistence type="inferred from homology"/>
<evidence type="ECO:0000256" key="9">
    <source>
        <dbReference type="ARBA" id="ARBA00023118"/>
    </source>
</evidence>